<accession>A0A8S5MXT8</accession>
<protein>
    <submittedName>
        <fullName evidence="1">Uncharacterized protein</fullName>
    </submittedName>
</protein>
<dbReference type="EMBL" id="BK015006">
    <property type="protein sequence ID" value="DAD86699.1"/>
    <property type="molecule type" value="Genomic_DNA"/>
</dbReference>
<reference evidence="1" key="1">
    <citation type="journal article" date="2021" name="Proc. Natl. Acad. Sci. U.S.A.">
        <title>A Catalog of Tens of Thousands of Viruses from Human Metagenomes Reveals Hidden Associations with Chronic Diseases.</title>
        <authorList>
            <person name="Tisza M.J."/>
            <person name="Buck C.B."/>
        </authorList>
    </citation>
    <scope>NUCLEOTIDE SEQUENCE</scope>
    <source>
        <strain evidence="1">Ct3wi9</strain>
    </source>
</reference>
<organism evidence="1">
    <name type="scientific">Myoviridae sp. ct3wi9</name>
    <dbReference type="NCBI Taxonomy" id="2826610"/>
    <lineage>
        <taxon>Viruses</taxon>
        <taxon>Duplodnaviria</taxon>
        <taxon>Heunggongvirae</taxon>
        <taxon>Uroviricota</taxon>
        <taxon>Caudoviricetes</taxon>
    </lineage>
</organism>
<name>A0A8S5MXT8_9CAUD</name>
<evidence type="ECO:0000313" key="1">
    <source>
        <dbReference type="EMBL" id="DAD86699.1"/>
    </source>
</evidence>
<sequence>MAYPVIPESKSVGNLRTPPAADSMTVTKQNKGVKIDNSFKPYISRTYPTAKWVGKNGQPCFTVTASTTGSPGPNVDFINGSKRTRATLALLGTGIEVSNTNFSLLRYTCKRETKNTFIHHTCQCVDGVIDPPNDGFFGAVMVGDFPYDNEDIGASKSPYYLAFENSFHPTVGYSPSILVYPTSMANADVSKMVSPYILWFNGVRVLRQDTIENNYPRFGILDLRIARHSKGTRRVWVKEIREYVDTREDAVLPGDKCTKVIRPNGVGYNNGAGYREIGLSSGSVGLDWVDHFNVADGGSLVVEYTGLMSGNPSATKWPVPDAQRANQMKRVKLDTLTTNVCYIPNRNIGTGQSTEIWSSSSDACVFDIKANNSIIEIHIPNVLFISGLRASIQHLYLCNIRGVNNKIFIHIGQGLTFFGGETADNKVFWYAGLSANDTNEIIFVKDGSDKHNAFTFEGNMPVDCRALYPISKLKNSQSNRATGCWWDPDNRLVTEGAAGWNGGAYSSVIAPF</sequence>
<proteinExistence type="predicted"/>